<dbReference type="AlphaFoldDB" id="A0A2D2CYD0"/>
<protein>
    <submittedName>
        <fullName evidence="1">Uncharacterized protein</fullName>
    </submittedName>
</protein>
<accession>A0A2D2CYD0</accession>
<organism evidence="1 2">
    <name type="scientific">Methylosinus trichosporium (strain ATCC 35070 / NCIMB 11131 / UNIQEM 75 / OB3b)</name>
    <dbReference type="NCBI Taxonomy" id="595536"/>
    <lineage>
        <taxon>Bacteria</taxon>
        <taxon>Pseudomonadati</taxon>
        <taxon>Pseudomonadota</taxon>
        <taxon>Alphaproteobacteria</taxon>
        <taxon>Hyphomicrobiales</taxon>
        <taxon>Methylocystaceae</taxon>
        <taxon>Methylosinus</taxon>
    </lineage>
</organism>
<reference evidence="2" key="1">
    <citation type="submission" date="2017-10" db="EMBL/GenBank/DDBJ databases">
        <title>Completed PacBio SMRT sequence of Methylosinus trichosporium OB3b reveals presence of a third large plasmid.</title>
        <authorList>
            <person name="Charles T.C."/>
            <person name="Lynch M.D.J."/>
            <person name="Heil J.R."/>
            <person name="Cheng J."/>
        </authorList>
    </citation>
    <scope>NUCLEOTIDE SEQUENCE [LARGE SCALE GENOMIC DNA]</scope>
    <source>
        <strain evidence="2">OB3b</strain>
    </source>
</reference>
<dbReference type="STRING" id="595536.GCA_000178815_03655"/>
<dbReference type="EMBL" id="CP023737">
    <property type="protein sequence ID" value="ATQ67752.1"/>
    <property type="molecule type" value="Genomic_DNA"/>
</dbReference>
<dbReference type="Proteomes" id="UP000230709">
    <property type="component" value="Chromosome"/>
</dbReference>
<dbReference type="KEGG" id="mtw:CQW49_07490"/>
<sequence length="84" mass="9027">MADLFGGASAGAMFRFAPSKEGGKTDIAMTRDEIVARFGVADLKSPQAHKCFRCKALTGTAFGFLNRPGGRLVFACTAHFRELQ</sequence>
<gene>
    <name evidence="1" type="ORF">CQW49_07490</name>
</gene>
<dbReference type="RefSeq" id="WP_003612607.1">
    <property type="nucleotide sequence ID" value="NZ_ADVE02000001.1"/>
</dbReference>
<proteinExistence type="predicted"/>
<evidence type="ECO:0000313" key="2">
    <source>
        <dbReference type="Proteomes" id="UP000230709"/>
    </source>
</evidence>
<evidence type="ECO:0000313" key="1">
    <source>
        <dbReference type="EMBL" id="ATQ67752.1"/>
    </source>
</evidence>
<keyword evidence="2" id="KW-1185">Reference proteome</keyword>
<name>A0A2D2CYD0_METT3</name>